<organism evidence="2 3">
    <name type="scientific">Streptomonospora algeriensis</name>
    <dbReference type="NCBI Taxonomy" id="995084"/>
    <lineage>
        <taxon>Bacteria</taxon>
        <taxon>Bacillati</taxon>
        <taxon>Actinomycetota</taxon>
        <taxon>Actinomycetes</taxon>
        <taxon>Streptosporangiales</taxon>
        <taxon>Nocardiopsidaceae</taxon>
        <taxon>Streptomonospora</taxon>
    </lineage>
</organism>
<feature type="transmembrane region" description="Helical" evidence="1">
    <location>
        <begin position="402"/>
        <end position="419"/>
    </location>
</feature>
<gene>
    <name evidence="2" type="ORF">ACFQZU_14930</name>
</gene>
<keyword evidence="3" id="KW-1185">Reference proteome</keyword>
<dbReference type="EMBL" id="JBHTHR010000528">
    <property type="protein sequence ID" value="MFD0802603.1"/>
    <property type="molecule type" value="Genomic_DNA"/>
</dbReference>
<feature type="transmembrane region" description="Helical" evidence="1">
    <location>
        <begin position="354"/>
        <end position="372"/>
    </location>
</feature>
<dbReference type="PANTHER" id="PTHR30354:SF25">
    <property type="entry name" value="INNER MEMBRANE PERMEASE YGBN"/>
    <property type="match status" value="1"/>
</dbReference>
<accession>A0ABW3BIN3</accession>
<feature type="transmembrane region" description="Helical" evidence="1">
    <location>
        <begin position="313"/>
        <end position="334"/>
    </location>
</feature>
<evidence type="ECO:0000313" key="3">
    <source>
        <dbReference type="Proteomes" id="UP001596956"/>
    </source>
</evidence>
<feature type="transmembrane region" description="Helical" evidence="1">
    <location>
        <begin position="6"/>
        <end position="27"/>
    </location>
</feature>
<dbReference type="InterPro" id="IPR003474">
    <property type="entry name" value="Glcn_transporter"/>
</dbReference>
<sequence length="468" mass="48234">MAETANLPMAWLLAIAVLSIATLLFLIIKVRLHAVLALILVSAATALATGTPPGELVPLLIEGLGSTLGEVVLLIGFGAILGRLIEVSGGAQVLCDGLTRLFGERRATLALSVASLLFGFPIFLDAAFVVMLPIIFSVARRMGGSVLLYALPATGAFLAMHALLPPHPGPVAATQLVGADMGIVVLTGLLVALPSWYVSGYLLGRRLGARHYLPIPAILGAAGSEDDGTGEDRPAPPRMPVLLFLLLLPVVLIFINTGLETLAAAGAVGKDALWVQSLQAVGQTPAALLITVLAALYLLGWRRRNDGASLERLIDRALAPVCTIILLTGAGGMFGSVMAESRIGDALANGLDAMGLPLVVAAFLIALVMRVAQGSATVATTTAAGLLAPAVQAAGGHSQFELALIVLAMCAGGIVLSHVNDSGFWLVRGFLEMDTKTTLRTWTVQATAVGVMAFALVCALYAGSVLVL</sequence>
<feature type="transmembrane region" description="Helical" evidence="1">
    <location>
        <begin position="183"/>
        <end position="203"/>
    </location>
</feature>
<keyword evidence="1" id="KW-1133">Transmembrane helix</keyword>
<keyword evidence="1" id="KW-0812">Transmembrane</keyword>
<feature type="transmembrane region" description="Helical" evidence="1">
    <location>
        <begin position="146"/>
        <end position="163"/>
    </location>
</feature>
<comment type="caution">
    <text evidence="2">The sequence shown here is derived from an EMBL/GenBank/DDBJ whole genome shotgun (WGS) entry which is preliminary data.</text>
</comment>
<reference evidence="3" key="1">
    <citation type="journal article" date="2019" name="Int. J. Syst. Evol. Microbiol.">
        <title>The Global Catalogue of Microorganisms (GCM) 10K type strain sequencing project: providing services to taxonomists for standard genome sequencing and annotation.</title>
        <authorList>
            <consortium name="The Broad Institute Genomics Platform"/>
            <consortium name="The Broad Institute Genome Sequencing Center for Infectious Disease"/>
            <person name="Wu L."/>
            <person name="Ma J."/>
        </authorList>
    </citation>
    <scope>NUCLEOTIDE SEQUENCE [LARGE SCALE GENOMIC DNA]</scope>
    <source>
        <strain evidence="3">CCUG 63369</strain>
    </source>
</reference>
<feature type="transmembrane region" description="Helical" evidence="1">
    <location>
        <begin position="439"/>
        <end position="462"/>
    </location>
</feature>
<dbReference type="Proteomes" id="UP001596956">
    <property type="component" value="Unassembled WGS sequence"/>
</dbReference>
<feature type="transmembrane region" description="Helical" evidence="1">
    <location>
        <begin position="241"/>
        <end position="268"/>
    </location>
</feature>
<dbReference type="NCBIfam" id="TIGR00791">
    <property type="entry name" value="gntP"/>
    <property type="match status" value="1"/>
</dbReference>
<evidence type="ECO:0000313" key="2">
    <source>
        <dbReference type="EMBL" id="MFD0802603.1"/>
    </source>
</evidence>
<dbReference type="Pfam" id="PF02447">
    <property type="entry name" value="GntP_permease"/>
    <property type="match status" value="1"/>
</dbReference>
<evidence type="ECO:0000256" key="1">
    <source>
        <dbReference type="SAM" id="Phobius"/>
    </source>
</evidence>
<feature type="transmembrane region" description="Helical" evidence="1">
    <location>
        <begin position="280"/>
        <end position="301"/>
    </location>
</feature>
<proteinExistence type="predicted"/>
<feature type="transmembrane region" description="Helical" evidence="1">
    <location>
        <begin position="34"/>
        <end position="51"/>
    </location>
</feature>
<dbReference type="PIRSF" id="PIRSF002746">
    <property type="entry name" value="Gluconate_transporter"/>
    <property type="match status" value="1"/>
</dbReference>
<feature type="transmembrane region" description="Helical" evidence="1">
    <location>
        <begin position="109"/>
        <end position="134"/>
    </location>
</feature>
<name>A0ABW3BIN3_9ACTN</name>
<dbReference type="PANTHER" id="PTHR30354">
    <property type="entry name" value="GNT FAMILY GLUCONATE TRANSPORTER"/>
    <property type="match status" value="1"/>
</dbReference>
<keyword evidence="1" id="KW-0472">Membrane</keyword>
<protein>
    <submittedName>
        <fullName evidence="2">GntP family permease</fullName>
    </submittedName>
</protein>